<dbReference type="OrthoDB" id="2157530at2759"/>
<gene>
    <name evidence="3" type="ORF">BDV96DRAFT_592299</name>
</gene>
<keyword evidence="4" id="KW-1185">Reference proteome</keyword>
<evidence type="ECO:0000313" key="4">
    <source>
        <dbReference type="Proteomes" id="UP000799770"/>
    </source>
</evidence>
<sequence>MEALLPALGNKRERTFEEDARWRKKSKTTAQSLPTDKSDVPTKRLYTYEPLANASTIRLLTIEPGDHLNPIRCTLRRVELNDLPQYEAISYTWGDATFSHQVECSNSMVRVTESLYTVLQRIRSEERPRTVWIDGLCINQQDLLERNHQVKLMQNIYSKAQQVLVWLGSASPEISAKAFDLCDRIGDKGRSLPDASSPDWLSFAALVSSPWFSRLWVVQEVVLATGAILLFGDQEMPWQTLANMIYRFQRSPLLIEKQPEHREAFLGVARIARLCKIKVDHGLGLELMDVLRSTQGFQCSDDRDRIYGLLGLRYISIHAGDAALAKEIIPDYNMSTANVYQQFATAAVENRLLRHLLDAVQHGDELREWCQGCIPSWVPQWNAQSTSYLRPEEYLGSFGFDTTDGFNRCTRQMPPPKPPRRLMAVCEGLSLWVHGVAIGRVLAMTSNDLYDEHYGIAFDKLSSFWKDGVEMIEKWKDGDISRFIQCVLAGTPWSAGANYESVFLHYLEKHIGDYIEEHMEAQECNEASSTTTNTCPASTLEMCSSLQDYFKQSPWRQHIDMIMNRSRFREHARECLRGRRLFIMESMSGENFFLGIGPAALAVGDSLKILHDTQRPMILRKQGLFYRLVGPVYLSSFHRGTNIEWYCQERDVESIEIR</sequence>
<feature type="region of interest" description="Disordered" evidence="1">
    <location>
        <begin position="15"/>
        <end position="38"/>
    </location>
</feature>
<dbReference type="EMBL" id="ML977377">
    <property type="protein sequence ID" value="KAF2105563.1"/>
    <property type="molecule type" value="Genomic_DNA"/>
</dbReference>
<evidence type="ECO:0000313" key="3">
    <source>
        <dbReference type="EMBL" id="KAF2105563.1"/>
    </source>
</evidence>
<evidence type="ECO:0000259" key="2">
    <source>
        <dbReference type="Pfam" id="PF06985"/>
    </source>
</evidence>
<evidence type="ECO:0000256" key="1">
    <source>
        <dbReference type="SAM" id="MobiDB-lite"/>
    </source>
</evidence>
<dbReference type="AlphaFoldDB" id="A0A6A5YF77"/>
<protein>
    <submittedName>
        <fullName evidence="3">Heterokaryon incompatibility protein-domain-containing protein</fullName>
    </submittedName>
</protein>
<proteinExistence type="predicted"/>
<dbReference type="PANTHER" id="PTHR24148">
    <property type="entry name" value="ANKYRIN REPEAT DOMAIN-CONTAINING PROTEIN 39 HOMOLOG-RELATED"/>
    <property type="match status" value="1"/>
</dbReference>
<dbReference type="PANTHER" id="PTHR24148:SF64">
    <property type="entry name" value="HETEROKARYON INCOMPATIBILITY DOMAIN-CONTAINING PROTEIN"/>
    <property type="match status" value="1"/>
</dbReference>
<dbReference type="InterPro" id="IPR010730">
    <property type="entry name" value="HET"/>
</dbReference>
<name>A0A6A5YF77_9PLEO</name>
<dbReference type="Pfam" id="PF06985">
    <property type="entry name" value="HET"/>
    <property type="match status" value="1"/>
</dbReference>
<organism evidence="3 4">
    <name type="scientific">Lophiotrema nucula</name>
    <dbReference type="NCBI Taxonomy" id="690887"/>
    <lineage>
        <taxon>Eukaryota</taxon>
        <taxon>Fungi</taxon>
        <taxon>Dikarya</taxon>
        <taxon>Ascomycota</taxon>
        <taxon>Pezizomycotina</taxon>
        <taxon>Dothideomycetes</taxon>
        <taxon>Pleosporomycetidae</taxon>
        <taxon>Pleosporales</taxon>
        <taxon>Lophiotremataceae</taxon>
        <taxon>Lophiotrema</taxon>
    </lineage>
</organism>
<reference evidence="3" key="1">
    <citation type="journal article" date="2020" name="Stud. Mycol.">
        <title>101 Dothideomycetes genomes: a test case for predicting lifestyles and emergence of pathogens.</title>
        <authorList>
            <person name="Haridas S."/>
            <person name="Albert R."/>
            <person name="Binder M."/>
            <person name="Bloem J."/>
            <person name="Labutti K."/>
            <person name="Salamov A."/>
            <person name="Andreopoulos B."/>
            <person name="Baker S."/>
            <person name="Barry K."/>
            <person name="Bills G."/>
            <person name="Bluhm B."/>
            <person name="Cannon C."/>
            <person name="Castanera R."/>
            <person name="Culley D."/>
            <person name="Daum C."/>
            <person name="Ezra D."/>
            <person name="Gonzalez J."/>
            <person name="Henrissat B."/>
            <person name="Kuo A."/>
            <person name="Liang C."/>
            <person name="Lipzen A."/>
            <person name="Lutzoni F."/>
            <person name="Magnuson J."/>
            <person name="Mondo S."/>
            <person name="Nolan M."/>
            <person name="Ohm R."/>
            <person name="Pangilinan J."/>
            <person name="Park H.-J."/>
            <person name="Ramirez L."/>
            <person name="Alfaro M."/>
            <person name="Sun H."/>
            <person name="Tritt A."/>
            <person name="Yoshinaga Y."/>
            <person name="Zwiers L.-H."/>
            <person name="Turgeon B."/>
            <person name="Goodwin S."/>
            <person name="Spatafora J."/>
            <person name="Crous P."/>
            <person name="Grigoriev I."/>
        </authorList>
    </citation>
    <scope>NUCLEOTIDE SEQUENCE</scope>
    <source>
        <strain evidence="3">CBS 627.86</strain>
    </source>
</reference>
<feature type="domain" description="Heterokaryon incompatibility" evidence="2">
    <location>
        <begin position="86"/>
        <end position="220"/>
    </location>
</feature>
<accession>A0A6A5YF77</accession>
<dbReference type="InterPro" id="IPR052895">
    <property type="entry name" value="HetReg/Transcr_Mod"/>
</dbReference>
<dbReference type="Proteomes" id="UP000799770">
    <property type="component" value="Unassembled WGS sequence"/>
</dbReference>